<dbReference type="InterPro" id="IPR000073">
    <property type="entry name" value="AB_hydrolase_1"/>
</dbReference>
<evidence type="ECO:0000313" key="3">
    <source>
        <dbReference type="Proteomes" id="UP000832034"/>
    </source>
</evidence>
<dbReference type="EC" id="3.1.1.24" evidence="2"/>
<gene>
    <name evidence="2" type="primary">pcaD</name>
    <name evidence="2" type="ORF">LVJ81_04555</name>
</gene>
<sequence length="267" mass="29152">MPMLKLLSHDMHYQEFGDAKNPKLLFSNSLGTNLSLWQAQVAALQDDYHIICYDTRGHGHSSTPATGFVLQDLAYDVLALLDHLHIESTHFCGISMGGLIGQWLAIHHAESFQSIVISNTAAKIGQEKAWNERAAQVRAEGLYAIAASAHSRWFTPDYVCTHPEVVMRLSQDLATGSAEGYAKCCEALALADVRSQLSEIEVPMLIIAGLEDPVTTVDDAIAMQAAIFGSQMAEISGASHIANVEQADVFNQVLHRFLAQFKATCKL</sequence>
<organism evidence="2 3">
    <name type="scientific">Vitreoscilla stercoraria</name>
    <dbReference type="NCBI Taxonomy" id="61"/>
    <lineage>
        <taxon>Bacteria</taxon>
        <taxon>Pseudomonadati</taxon>
        <taxon>Pseudomonadota</taxon>
        <taxon>Betaproteobacteria</taxon>
        <taxon>Neisseriales</taxon>
        <taxon>Neisseriaceae</taxon>
        <taxon>Vitreoscilla</taxon>
    </lineage>
</organism>
<dbReference type="SUPFAM" id="SSF53474">
    <property type="entry name" value="alpha/beta-Hydrolases"/>
    <property type="match status" value="1"/>
</dbReference>
<evidence type="ECO:0000259" key="1">
    <source>
        <dbReference type="Pfam" id="PF00561"/>
    </source>
</evidence>
<evidence type="ECO:0000313" key="2">
    <source>
        <dbReference type="EMBL" id="UOO93308.1"/>
    </source>
</evidence>
<dbReference type="PANTHER" id="PTHR43433:SF5">
    <property type="entry name" value="AB HYDROLASE-1 DOMAIN-CONTAINING PROTEIN"/>
    <property type="match status" value="1"/>
</dbReference>
<dbReference type="RefSeq" id="WP_019957651.1">
    <property type="nucleotide sequence ID" value="NZ_CP091512.1"/>
</dbReference>
<dbReference type="Gene3D" id="3.40.50.1820">
    <property type="entry name" value="alpha/beta hydrolase"/>
    <property type="match status" value="1"/>
</dbReference>
<dbReference type="GO" id="GO:0047570">
    <property type="term" value="F:3-oxoadipate enol-lactonase activity"/>
    <property type="evidence" value="ECO:0007669"/>
    <property type="project" value="UniProtKB-EC"/>
</dbReference>
<keyword evidence="2" id="KW-0378">Hydrolase</keyword>
<protein>
    <submittedName>
        <fullName evidence="2">3-oxoadipate enol-lactonase</fullName>
        <ecNumber evidence="2">3.1.1.24</ecNumber>
    </submittedName>
</protein>
<dbReference type="Proteomes" id="UP000832034">
    <property type="component" value="Chromosome"/>
</dbReference>
<dbReference type="InterPro" id="IPR029058">
    <property type="entry name" value="AB_hydrolase_fold"/>
</dbReference>
<dbReference type="PANTHER" id="PTHR43433">
    <property type="entry name" value="HYDROLASE, ALPHA/BETA FOLD FAMILY PROTEIN"/>
    <property type="match status" value="1"/>
</dbReference>
<dbReference type="EMBL" id="CP091512">
    <property type="protein sequence ID" value="UOO93308.1"/>
    <property type="molecule type" value="Genomic_DNA"/>
</dbReference>
<feature type="domain" description="AB hydrolase-1" evidence="1">
    <location>
        <begin position="24"/>
        <end position="245"/>
    </location>
</feature>
<dbReference type="NCBIfam" id="TIGR02427">
    <property type="entry name" value="protocat_pcaD"/>
    <property type="match status" value="1"/>
</dbReference>
<dbReference type="InterPro" id="IPR050471">
    <property type="entry name" value="AB_hydrolase"/>
</dbReference>
<dbReference type="PRINTS" id="PR00111">
    <property type="entry name" value="ABHYDROLASE"/>
</dbReference>
<proteinExistence type="predicted"/>
<accession>A0ABY4EC34</accession>
<name>A0ABY4EC34_VITST</name>
<dbReference type="InterPro" id="IPR026968">
    <property type="entry name" value="PcaD/CatD"/>
</dbReference>
<keyword evidence="3" id="KW-1185">Reference proteome</keyword>
<reference evidence="2" key="1">
    <citation type="submission" date="2021-12" db="EMBL/GenBank/DDBJ databases">
        <authorList>
            <person name="Veyrier F.J."/>
        </authorList>
    </citation>
    <scope>NUCLEOTIDE SEQUENCE</scope>
    <source>
        <strain evidence="2">SAG 1488-6</strain>
    </source>
</reference>
<dbReference type="Pfam" id="PF00561">
    <property type="entry name" value="Abhydrolase_1"/>
    <property type="match status" value="1"/>
</dbReference>
<reference evidence="2" key="2">
    <citation type="journal article" date="2022" name="Res Sq">
        <title>Evolution of multicellular longitudinally dividing oral cavity symbionts (Neisseriaceae).</title>
        <authorList>
            <person name="Nyongesa S."/>
            <person name="Weber P."/>
            <person name="Bernet E."/>
            <person name="Pullido F."/>
            <person name="Nieckarz M."/>
            <person name="Delaby M."/>
            <person name="Nieves C."/>
            <person name="Viehboeck T."/>
            <person name="Krause N."/>
            <person name="Rivera-Millot A."/>
            <person name="Nakamura A."/>
            <person name="Vischer N."/>
            <person name="VanNieuwenhze M."/>
            <person name="Brun Y."/>
            <person name="Cava F."/>
            <person name="Bulgheresi S."/>
            <person name="Veyrier F."/>
        </authorList>
    </citation>
    <scope>NUCLEOTIDE SEQUENCE</scope>
    <source>
        <strain evidence="2">SAG 1488-6</strain>
    </source>
</reference>